<dbReference type="PANTHER" id="PTHR44858:SF1">
    <property type="entry name" value="UDP-N-ACETYLGLUCOSAMINE--PEPTIDE N-ACETYLGLUCOSAMINYLTRANSFERASE SPINDLY-RELATED"/>
    <property type="match status" value="1"/>
</dbReference>
<dbReference type="GeneID" id="95393139"/>
<dbReference type="Proteomes" id="UP000579945">
    <property type="component" value="Unassembled WGS sequence"/>
</dbReference>
<keyword evidence="2 3" id="KW-0802">TPR repeat</keyword>
<dbReference type="Pfam" id="PF13181">
    <property type="entry name" value="TPR_8"/>
    <property type="match status" value="1"/>
</dbReference>
<feature type="repeat" description="TPR" evidence="3">
    <location>
        <begin position="342"/>
        <end position="375"/>
    </location>
</feature>
<comment type="caution">
    <text evidence="4">The sequence shown here is derived from an EMBL/GenBank/DDBJ whole genome shotgun (WGS) entry which is preliminary data.</text>
</comment>
<keyword evidence="5" id="KW-1185">Reference proteome</keyword>
<dbReference type="AlphaFoldDB" id="A0A7W5VGE6"/>
<dbReference type="SMART" id="SM00028">
    <property type="entry name" value="TPR"/>
    <property type="match status" value="6"/>
</dbReference>
<name>A0A7W5VGE6_9ACTN</name>
<reference evidence="4 5" key="1">
    <citation type="submission" date="2020-08" db="EMBL/GenBank/DDBJ databases">
        <title>Sequencing the genomes of 1000 actinobacteria strains.</title>
        <authorList>
            <person name="Klenk H.-P."/>
        </authorList>
    </citation>
    <scope>NUCLEOTIDE SEQUENCE [LARGE SCALE GENOMIC DNA]</scope>
    <source>
        <strain evidence="4 5">DSM 44320</strain>
    </source>
</reference>
<feature type="repeat" description="TPR" evidence="3">
    <location>
        <begin position="440"/>
        <end position="473"/>
    </location>
</feature>
<dbReference type="EMBL" id="JACIBV010000001">
    <property type="protein sequence ID" value="MBB3731020.1"/>
    <property type="molecule type" value="Genomic_DNA"/>
</dbReference>
<evidence type="ECO:0000256" key="1">
    <source>
        <dbReference type="ARBA" id="ARBA00022737"/>
    </source>
</evidence>
<dbReference type="InterPro" id="IPR011990">
    <property type="entry name" value="TPR-like_helical_dom_sf"/>
</dbReference>
<dbReference type="Pfam" id="PF13432">
    <property type="entry name" value="TPR_16"/>
    <property type="match status" value="2"/>
</dbReference>
<dbReference type="InterPro" id="IPR019734">
    <property type="entry name" value="TPR_rpt"/>
</dbReference>
<dbReference type="RefSeq" id="WP_183656449.1">
    <property type="nucleotide sequence ID" value="NZ_BAAAXX010000162.1"/>
</dbReference>
<protein>
    <submittedName>
        <fullName evidence="4">Tetratricopeptide (TPR) repeat protein</fullName>
    </submittedName>
</protein>
<dbReference type="PROSITE" id="PS50005">
    <property type="entry name" value="TPR"/>
    <property type="match status" value="3"/>
</dbReference>
<dbReference type="PANTHER" id="PTHR44858">
    <property type="entry name" value="TETRATRICOPEPTIDE REPEAT PROTEIN 6"/>
    <property type="match status" value="1"/>
</dbReference>
<evidence type="ECO:0000256" key="2">
    <source>
        <dbReference type="ARBA" id="ARBA00022803"/>
    </source>
</evidence>
<proteinExistence type="predicted"/>
<keyword evidence="1" id="KW-0677">Repeat</keyword>
<accession>A0A7W5VGE6</accession>
<evidence type="ECO:0000313" key="4">
    <source>
        <dbReference type="EMBL" id="MBB3731020.1"/>
    </source>
</evidence>
<sequence>MNQIVLDADRRLRGPYTLAGGLLHVLVPEALARWPELVHSHDIEIRAAAPGLRELVPASRTSLADRVAQEERILVPAPRRTLRLANGLAEFVRDHLARGGPLTVTVANAGEADATDIEFLEVLRRRVPAELLVVVEGPSTPRDGTLPLDTDRYRNEGFHHAMAEAGGLLLPELAEDSEEWWTILHRTTTALAALEREEEARALLDHARRVSVTAKHRATCAYATAMLLVRHHDPAMRDPEEALAWINEAITITDLLPDTRLRAFHLSFDLNGKALVQVRRGRFEEATELVERAIELAERDLGPGEQPIHKLVLRANRALLRGTSTAALADLDHTIAADPGYPDYYLDRGNLLVKLGRSQEALADYERAMRVGPPFPEPYYNRAELRFAEDDLEGALADLDYAIELDPDFTDAYVNRAGLLVAMGEYGRARADAERDAANPYLLCALGQVEAAEGNPEEAYKAFGSALERDPSMVTALAARGVLSYENGDLASSVADLTRAIELKESAELRFNRSVALRALGRLEEARADLVRARELAPADEDVRRALAEQ</sequence>
<feature type="repeat" description="TPR" evidence="3">
    <location>
        <begin position="376"/>
        <end position="409"/>
    </location>
</feature>
<organism evidence="4 5">
    <name type="scientific">Nonomuraea dietziae</name>
    <dbReference type="NCBI Taxonomy" id="65515"/>
    <lineage>
        <taxon>Bacteria</taxon>
        <taxon>Bacillati</taxon>
        <taxon>Actinomycetota</taxon>
        <taxon>Actinomycetes</taxon>
        <taxon>Streptosporangiales</taxon>
        <taxon>Streptosporangiaceae</taxon>
        <taxon>Nonomuraea</taxon>
    </lineage>
</organism>
<dbReference type="SUPFAM" id="SSF48452">
    <property type="entry name" value="TPR-like"/>
    <property type="match status" value="2"/>
</dbReference>
<evidence type="ECO:0000256" key="3">
    <source>
        <dbReference type="PROSITE-ProRule" id="PRU00339"/>
    </source>
</evidence>
<evidence type="ECO:0000313" key="5">
    <source>
        <dbReference type="Proteomes" id="UP000579945"/>
    </source>
</evidence>
<gene>
    <name evidence="4" type="ORF">FHR33_006880</name>
</gene>
<dbReference type="InterPro" id="IPR050498">
    <property type="entry name" value="Ycf3"/>
</dbReference>
<dbReference type="Gene3D" id="1.25.40.10">
    <property type="entry name" value="Tetratricopeptide repeat domain"/>
    <property type="match status" value="4"/>
</dbReference>